<sequence length="779" mass="80555">MARVLVVPGVSVETRFDVPPPLPSRSGILGAVGVVDRAPPPGELTGITTSTELFERFGPASRYSFPELLDAIANGVSEVFVSAVDPRSGAPAELTLRDDENQPVALLRARAVGPWGNDLGARVVRTMAEDGVTVRRLSLEIALRGTPVERFDSLVFDATQERDFFATINRESTLVVAIDPDLMTDLPATDADVVAFTDSAAQPARGRLAAGNDTLVNVTAAQPGGRGNRASLRVAAGHASRSFPGAADAPSIRVSAREAGDAGTAISFGITGDAAAVTVQVQDGAGNVRTYGGAGQVLDSVAALVAALSADPAVRVVRLGDVLPAATAGRQPLLRTVSVTFAEEGAATTELADLESATAIAAALDALPQLVAALAPGADGTRLPDVGAPNARFLDGGRDAGPARACAGQDNPAATVLELRPAPGADAAAARFRVLAGTTAGTVRISVGRLDAGVYAEQESFDNLTMDPDDPRYLPAVLAAGSNVLRAADTFLRRGASHLPTGSLAPQRFTGGAMPSLAAWQNATDALAGVPDVDLVMAGLQGWRDPALDHAAVQTALGAHAAQQAELARPRIALGGVNPATQRDTSAILSQAAIVAGRRFVLVAPGGAEGAVAGLLGRLDVFQSPTFKTLGSLSAALVPYTDSDLNRLVGPDGNVCVVTSRRGRGTIVVKGIAADGFQISVLRTADRCVREVSKIADRFIGQLNNSEQRGALRQMIVDTFTQMERDGALVRSMDGKDPAFLVEVYGSQTDFAAGILRVDIAVRPVRAIDYVYATIRVRN</sequence>
<gene>
    <name evidence="1" type="ORF">GXW76_12605</name>
</gene>
<organism evidence="1 2">
    <name type="scientific">Neoroseomonas soli</name>
    <dbReference type="NCBI Taxonomy" id="1081025"/>
    <lineage>
        <taxon>Bacteria</taxon>
        <taxon>Pseudomonadati</taxon>
        <taxon>Pseudomonadota</taxon>
        <taxon>Alphaproteobacteria</taxon>
        <taxon>Acetobacterales</taxon>
        <taxon>Acetobacteraceae</taxon>
        <taxon>Neoroseomonas</taxon>
    </lineage>
</organism>
<dbReference type="AlphaFoldDB" id="A0A9X9WXY5"/>
<reference evidence="1" key="1">
    <citation type="submission" date="2020-01" db="EMBL/GenBank/DDBJ databases">
        <authorList>
            <person name="Rat A."/>
        </authorList>
    </citation>
    <scope>NUCLEOTIDE SEQUENCE</scope>
    <source>
        <strain evidence="1">LMG 31231</strain>
    </source>
</reference>
<name>A0A9X9WXY5_9PROT</name>
<dbReference type="Proteomes" id="UP001138751">
    <property type="component" value="Unassembled WGS sequence"/>
</dbReference>
<evidence type="ECO:0008006" key="3">
    <source>
        <dbReference type="Google" id="ProtNLM"/>
    </source>
</evidence>
<keyword evidence="2" id="KW-1185">Reference proteome</keyword>
<accession>A0A9X9WXY5</accession>
<evidence type="ECO:0000313" key="1">
    <source>
        <dbReference type="EMBL" id="MBR0672014.1"/>
    </source>
</evidence>
<reference evidence="1" key="2">
    <citation type="journal article" date="2021" name="Syst. Appl. Microbiol.">
        <title>Roseomonas hellenica sp. nov., isolated from roots of wild-growing Alkanna tinctoria.</title>
        <authorList>
            <person name="Rat A."/>
            <person name="Naranjo H.D."/>
            <person name="Lebbe L."/>
            <person name="Cnockaert M."/>
            <person name="Krigas N."/>
            <person name="Grigoriadou K."/>
            <person name="Maloupa E."/>
            <person name="Willems A."/>
        </authorList>
    </citation>
    <scope>NUCLEOTIDE SEQUENCE</scope>
    <source>
        <strain evidence="1">LMG 31231</strain>
    </source>
</reference>
<dbReference type="EMBL" id="JAAEDM010000030">
    <property type="protein sequence ID" value="MBR0672014.1"/>
    <property type="molecule type" value="Genomic_DNA"/>
</dbReference>
<dbReference type="RefSeq" id="WP_211862382.1">
    <property type="nucleotide sequence ID" value="NZ_JAAEDM010000030.1"/>
</dbReference>
<evidence type="ECO:0000313" key="2">
    <source>
        <dbReference type="Proteomes" id="UP001138751"/>
    </source>
</evidence>
<protein>
    <recommendedName>
        <fullName evidence="3">Phage tail sheath protein</fullName>
    </recommendedName>
</protein>
<proteinExistence type="predicted"/>
<comment type="caution">
    <text evidence="1">The sequence shown here is derived from an EMBL/GenBank/DDBJ whole genome shotgun (WGS) entry which is preliminary data.</text>
</comment>